<evidence type="ECO:0000313" key="13">
    <source>
        <dbReference type="Proteomes" id="UP000062160"/>
    </source>
</evidence>
<dbReference type="SMART" id="SM00382">
    <property type="entry name" value="AAA"/>
    <property type="match status" value="1"/>
</dbReference>
<evidence type="ECO:0000259" key="11">
    <source>
        <dbReference type="PROSITE" id="PS50929"/>
    </source>
</evidence>
<dbReference type="Pfam" id="PF00005">
    <property type="entry name" value="ABC_tran"/>
    <property type="match status" value="1"/>
</dbReference>
<dbReference type="Gene3D" id="3.40.50.300">
    <property type="entry name" value="P-loop containing nucleotide triphosphate hydrolases"/>
    <property type="match status" value="1"/>
</dbReference>
<evidence type="ECO:0000259" key="10">
    <source>
        <dbReference type="PROSITE" id="PS50893"/>
    </source>
</evidence>
<dbReference type="SUPFAM" id="SSF90123">
    <property type="entry name" value="ABC transporter transmembrane region"/>
    <property type="match status" value="1"/>
</dbReference>
<feature type="transmembrane region" description="Helical" evidence="9">
    <location>
        <begin position="278"/>
        <end position="296"/>
    </location>
</feature>
<dbReference type="InterPro" id="IPR011527">
    <property type="entry name" value="ABC1_TM_dom"/>
</dbReference>
<accession>A0A0U9HJW7</accession>
<reference evidence="12" key="1">
    <citation type="journal article" date="2016" name="Genome Announc.">
        <title>Draft Genome Sequence of the Syntrophic Lactate-Degrading Bacterium Tepidanaerobacter syntrophicus JLT.</title>
        <authorList>
            <person name="Matsuura N."/>
            <person name="Ohashi A."/>
            <person name="Tourlousse D.M."/>
            <person name="Sekiguchi Y."/>
        </authorList>
    </citation>
    <scope>NUCLEOTIDE SEQUENCE [LARGE SCALE GENOMIC DNA]</scope>
    <source>
        <strain evidence="12">JL</strain>
    </source>
</reference>
<feature type="domain" description="ABC transmembrane type-1" evidence="11">
    <location>
        <begin position="16"/>
        <end position="298"/>
    </location>
</feature>
<dbReference type="EMBL" id="DF976995">
    <property type="protein sequence ID" value="GAQ24081.1"/>
    <property type="molecule type" value="Genomic_DNA"/>
</dbReference>
<feature type="transmembrane region" description="Helical" evidence="9">
    <location>
        <begin position="155"/>
        <end position="174"/>
    </location>
</feature>
<dbReference type="PROSITE" id="PS00211">
    <property type="entry name" value="ABC_TRANSPORTER_1"/>
    <property type="match status" value="1"/>
</dbReference>
<dbReference type="InterPro" id="IPR036640">
    <property type="entry name" value="ABC1_TM_sf"/>
</dbReference>
<proteinExistence type="predicted"/>
<evidence type="ECO:0000256" key="4">
    <source>
        <dbReference type="ARBA" id="ARBA00022692"/>
    </source>
</evidence>
<keyword evidence="13" id="KW-1185">Reference proteome</keyword>
<dbReference type="Gene3D" id="1.20.1560.10">
    <property type="entry name" value="ABC transporter type 1, transmembrane domain"/>
    <property type="match status" value="1"/>
</dbReference>
<dbReference type="PROSITE" id="PS50893">
    <property type="entry name" value="ABC_TRANSPORTER_2"/>
    <property type="match status" value="1"/>
</dbReference>
<feature type="transmembrane region" description="Helical" evidence="9">
    <location>
        <begin position="57"/>
        <end position="80"/>
    </location>
</feature>
<dbReference type="PANTHER" id="PTHR43394:SF1">
    <property type="entry name" value="ATP-BINDING CASSETTE SUB-FAMILY B MEMBER 10, MITOCHONDRIAL"/>
    <property type="match status" value="1"/>
</dbReference>
<keyword evidence="3" id="KW-1003">Cell membrane</keyword>
<keyword evidence="4 9" id="KW-0812">Transmembrane</keyword>
<dbReference type="InterPro" id="IPR003439">
    <property type="entry name" value="ABC_transporter-like_ATP-bd"/>
</dbReference>
<feature type="transmembrane region" description="Helical" evidence="9">
    <location>
        <begin position="235"/>
        <end position="258"/>
    </location>
</feature>
<evidence type="ECO:0000256" key="9">
    <source>
        <dbReference type="SAM" id="Phobius"/>
    </source>
</evidence>
<keyword evidence="5" id="KW-0547">Nucleotide-binding</keyword>
<evidence type="ECO:0000256" key="7">
    <source>
        <dbReference type="ARBA" id="ARBA00022989"/>
    </source>
</evidence>
<evidence type="ECO:0000313" key="12">
    <source>
        <dbReference type="EMBL" id="GAQ24081.1"/>
    </source>
</evidence>
<dbReference type="RefSeq" id="WP_059031139.1">
    <property type="nucleotide sequence ID" value="NZ_DF976995.1"/>
</dbReference>
<dbReference type="FunFam" id="1.20.1560.10:FF:000040">
    <property type="entry name" value="Multidrug ABC transporter ATP-binding protein"/>
    <property type="match status" value="1"/>
</dbReference>
<evidence type="ECO:0000256" key="6">
    <source>
        <dbReference type="ARBA" id="ARBA00022840"/>
    </source>
</evidence>
<evidence type="ECO:0000256" key="8">
    <source>
        <dbReference type="ARBA" id="ARBA00023136"/>
    </source>
</evidence>
<name>A0A0U9HJW7_9FIRM</name>
<feature type="domain" description="ABC transporter" evidence="10">
    <location>
        <begin position="330"/>
        <end position="565"/>
    </location>
</feature>
<dbReference type="InterPro" id="IPR027417">
    <property type="entry name" value="P-loop_NTPase"/>
</dbReference>
<evidence type="ECO:0000256" key="5">
    <source>
        <dbReference type="ARBA" id="ARBA00022741"/>
    </source>
</evidence>
<dbReference type="Proteomes" id="UP000062160">
    <property type="component" value="Unassembled WGS sequence"/>
</dbReference>
<dbReference type="PROSITE" id="PS50929">
    <property type="entry name" value="ABC_TM1F"/>
    <property type="match status" value="1"/>
</dbReference>
<dbReference type="GO" id="GO:0016887">
    <property type="term" value="F:ATP hydrolysis activity"/>
    <property type="evidence" value="ECO:0007669"/>
    <property type="project" value="InterPro"/>
</dbReference>
<evidence type="ECO:0000256" key="1">
    <source>
        <dbReference type="ARBA" id="ARBA00004651"/>
    </source>
</evidence>
<dbReference type="STRING" id="224999.GCA_001485475_00064"/>
<organism evidence="12">
    <name type="scientific">Tepidanaerobacter syntrophicus</name>
    <dbReference type="NCBI Taxonomy" id="224999"/>
    <lineage>
        <taxon>Bacteria</taxon>
        <taxon>Bacillati</taxon>
        <taxon>Bacillota</taxon>
        <taxon>Clostridia</taxon>
        <taxon>Thermosediminibacterales</taxon>
        <taxon>Tepidanaerobacteraceae</taxon>
        <taxon>Tepidanaerobacter</taxon>
    </lineage>
</organism>
<dbReference type="SUPFAM" id="SSF52540">
    <property type="entry name" value="P-loop containing nucleoside triphosphate hydrolases"/>
    <property type="match status" value="1"/>
</dbReference>
<keyword evidence="7 9" id="KW-1133">Transmembrane helix</keyword>
<dbReference type="CDD" id="cd18548">
    <property type="entry name" value="ABC_6TM_Tm287_like"/>
    <property type="match status" value="1"/>
</dbReference>
<feature type="transmembrane region" description="Helical" evidence="9">
    <location>
        <begin position="133"/>
        <end position="149"/>
    </location>
</feature>
<dbReference type="PANTHER" id="PTHR43394">
    <property type="entry name" value="ATP-DEPENDENT PERMEASE MDL1, MITOCHONDRIAL"/>
    <property type="match status" value="1"/>
</dbReference>
<keyword evidence="6 12" id="KW-0067">ATP-binding</keyword>
<dbReference type="InterPro" id="IPR003593">
    <property type="entry name" value="AAA+_ATPase"/>
</dbReference>
<dbReference type="OrthoDB" id="9762517at2"/>
<protein>
    <submittedName>
        <fullName evidence="12">ATP-binding cassette, subfamily B</fullName>
    </submittedName>
</protein>
<dbReference type="Pfam" id="PF00664">
    <property type="entry name" value="ABC_membrane"/>
    <property type="match status" value="1"/>
</dbReference>
<dbReference type="GO" id="GO:0005886">
    <property type="term" value="C:plasma membrane"/>
    <property type="evidence" value="ECO:0007669"/>
    <property type="project" value="UniProtKB-SubCell"/>
</dbReference>
<evidence type="ECO:0000256" key="3">
    <source>
        <dbReference type="ARBA" id="ARBA00022475"/>
    </source>
</evidence>
<gene>
    <name evidence="12" type="ORF">TSYNT_165</name>
</gene>
<keyword evidence="2" id="KW-0813">Transport</keyword>
<dbReference type="GO" id="GO:0015421">
    <property type="term" value="F:ABC-type oligopeptide transporter activity"/>
    <property type="evidence" value="ECO:0007669"/>
    <property type="project" value="TreeGrafter"/>
</dbReference>
<dbReference type="GO" id="GO:0005524">
    <property type="term" value="F:ATP binding"/>
    <property type="evidence" value="ECO:0007669"/>
    <property type="project" value="UniProtKB-KW"/>
</dbReference>
<dbReference type="FunFam" id="3.40.50.300:FF:000221">
    <property type="entry name" value="Multidrug ABC transporter ATP-binding protein"/>
    <property type="match status" value="1"/>
</dbReference>
<dbReference type="InterPro" id="IPR039421">
    <property type="entry name" value="Type_1_exporter"/>
</dbReference>
<dbReference type="InterPro" id="IPR017871">
    <property type="entry name" value="ABC_transporter-like_CS"/>
</dbReference>
<evidence type="ECO:0000256" key="2">
    <source>
        <dbReference type="ARBA" id="ARBA00022448"/>
    </source>
</evidence>
<comment type="subcellular location">
    <subcellularLocation>
        <location evidence="1">Cell membrane</location>
        <topology evidence="1">Multi-pass membrane protein</topology>
    </subcellularLocation>
</comment>
<sequence length="579" mass="64136">MKKLLVYIKPYWKLAILGPFAMFVEVACDLMQPNLMSQIVDEGIKTGNLDFVIKTGLHMVLIAIIGIAGGIGCSFFAGIVSQSFGADLREDLYRRVENFSFKNIDEFTTGSLITRLTNDVVQLQTAVLVMMRMMVRTPLLLVGSFIMAVRINARLALILIVCLPILLILGYLLIKKAMPFFTKVQQALDKVNTILQENLAGIRVVKAFVRGEYEKQKFNKANDNLTRLNIMASRMVGLTMPLMFLVMNMCIAAALWFGGMNVNIGTMQTGEVIAFINYLTQILFSLLRVGFMLIFFSRAKVSADRVIEILSTTPEIVSGSCDSPVEKGKVEFKDVYFSYSEKQEPVLKDINFTALPGQTIAIIGTTGSGKTTLVNLIPRFYDVTSGSVLVDDIDVRERNLKVLRSAIGIVPQNPLLFSGTIIENIKWGKEDATEEEVIAAAKAAQAHDFIMSFPENYNTVLGQRGVNLSGGQKQRLTIARALLRKPAILILDDSTSAVDVTTETRIQKALKEWMKDKTCFIITSRISSAISADDILVMEEGQIIGRGTHSELIESCAIYQEIYHSQMDKLIEGTAEGAI</sequence>
<keyword evidence="8 9" id="KW-0472">Membrane</keyword>
<dbReference type="AlphaFoldDB" id="A0A0U9HJW7"/>